<dbReference type="OrthoDB" id="10032558at2759"/>
<name>A0A815PV32_9BILA</name>
<reference evidence="2" key="1">
    <citation type="submission" date="2021-02" db="EMBL/GenBank/DDBJ databases">
        <authorList>
            <person name="Nowell W R."/>
        </authorList>
    </citation>
    <scope>NUCLEOTIDE SEQUENCE</scope>
</reference>
<comment type="caution">
    <text evidence="2">The sequence shown here is derived from an EMBL/GenBank/DDBJ whole genome shotgun (WGS) entry which is preliminary data.</text>
</comment>
<proteinExistence type="predicted"/>
<gene>
    <name evidence="2" type="ORF">GPM918_LOCUS34868</name>
    <name evidence="3" type="ORF">SRO942_LOCUS35583</name>
</gene>
<evidence type="ECO:0000313" key="2">
    <source>
        <dbReference type="EMBL" id="CAF1454916.1"/>
    </source>
</evidence>
<sequence>MPKTIKFCQIDSCKREAETHCYHCSQDVCAHHFFDHKQSIKNEMNPLTDQINTLTVKINELKPSSINIEQPFYYLEQWRNEVQALVNDVYTLKRQEIETIVQNHEQEFNGYKMEQMRTLDTIRNAVEEFVNNGDVTFNQLQEIKQKIETIETNLTVAHDQLINVEIKTPNINQNMIVVMSIPIAQSDRKLHQWRSKRTVTTKHLEQR</sequence>
<dbReference type="EMBL" id="CAJNOQ010019677">
    <property type="protein sequence ID" value="CAF1454916.1"/>
    <property type="molecule type" value="Genomic_DNA"/>
</dbReference>
<evidence type="ECO:0000313" key="3">
    <source>
        <dbReference type="EMBL" id="CAF4327145.1"/>
    </source>
</evidence>
<dbReference type="Proteomes" id="UP000663829">
    <property type="component" value="Unassembled WGS sequence"/>
</dbReference>
<accession>A0A815PV32</accession>
<feature type="coiled-coil region" evidence="1">
    <location>
        <begin position="75"/>
        <end position="114"/>
    </location>
</feature>
<evidence type="ECO:0000313" key="4">
    <source>
        <dbReference type="Proteomes" id="UP000663829"/>
    </source>
</evidence>
<evidence type="ECO:0000256" key="1">
    <source>
        <dbReference type="SAM" id="Coils"/>
    </source>
</evidence>
<dbReference type="EMBL" id="CAJOBC010085132">
    <property type="protein sequence ID" value="CAF4327145.1"/>
    <property type="molecule type" value="Genomic_DNA"/>
</dbReference>
<dbReference type="AlphaFoldDB" id="A0A815PV32"/>
<keyword evidence="4" id="KW-1185">Reference proteome</keyword>
<keyword evidence="1" id="KW-0175">Coiled coil</keyword>
<dbReference type="Proteomes" id="UP000681722">
    <property type="component" value="Unassembled WGS sequence"/>
</dbReference>
<organism evidence="2 4">
    <name type="scientific">Didymodactylos carnosus</name>
    <dbReference type="NCBI Taxonomy" id="1234261"/>
    <lineage>
        <taxon>Eukaryota</taxon>
        <taxon>Metazoa</taxon>
        <taxon>Spiralia</taxon>
        <taxon>Gnathifera</taxon>
        <taxon>Rotifera</taxon>
        <taxon>Eurotatoria</taxon>
        <taxon>Bdelloidea</taxon>
        <taxon>Philodinida</taxon>
        <taxon>Philodinidae</taxon>
        <taxon>Didymodactylos</taxon>
    </lineage>
</organism>
<protein>
    <submittedName>
        <fullName evidence="2">Uncharacterized protein</fullName>
    </submittedName>
</protein>